<dbReference type="InterPro" id="IPR019591">
    <property type="entry name" value="Mrp/NBP35_ATP-bd"/>
</dbReference>
<keyword evidence="4 6" id="KW-0408">Iron</keyword>
<keyword evidence="8" id="KW-1185">Reference proteome</keyword>
<evidence type="ECO:0000256" key="3">
    <source>
        <dbReference type="ARBA" id="ARBA00022840"/>
    </source>
</evidence>
<keyword evidence="5 6" id="KW-0411">Iron-sulfur</keyword>
<keyword evidence="3 6" id="KW-0067">ATP-binding</keyword>
<sequence>MSVSHFSPDQQDPLALRPEDCNRGHACQFCPQEDSCLLDKSHHEKRLLEQRLDGIGQIILVMANKGGVGKSTVTANLAAGLAQRGYRVGVADADIHGPNQSRFFNLVGQRVHLTPAGLGTRTCAHPALAHPIRVGSLAFLMDRDDTPIVWRDAYKHDFMHHLIGSFDWGELDVLLIDMPPGTGNELITLADLLEHQAVAALIATTPQEVALMDSLKAIRFCQERGLPLIGVVENMAGVTCPNCGEEFHLFPRAHLADALAQLEVNSIAQIPLSPQLALASDTGHPMLLEHPDSTEARAFAPAIDACIQHAHAASMEAAAQALEGVMDAAGAEFMAAMGTLPDTTRDELTELLAREHDRLHKTPGQP</sequence>
<keyword evidence="1 6" id="KW-0479">Metal-binding</keyword>
<dbReference type="InterPro" id="IPR033756">
    <property type="entry name" value="YlxH/NBP35"/>
</dbReference>
<comment type="function">
    <text evidence="6">Binds and transfers iron-sulfur (Fe-S) clusters to target apoproteins. Can hydrolyze ATP.</text>
</comment>
<dbReference type="AlphaFoldDB" id="A0A2P8F3E6"/>
<dbReference type="PANTHER" id="PTHR42961">
    <property type="entry name" value="IRON-SULFUR PROTEIN NUBPL"/>
    <property type="match status" value="1"/>
</dbReference>
<evidence type="ECO:0000256" key="5">
    <source>
        <dbReference type="ARBA" id="ARBA00023014"/>
    </source>
</evidence>
<evidence type="ECO:0000256" key="4">
    <source>
        <dbReference type="ARBA" id="ARBA00023004"/>
    </source>
</evidence>
<evidence type="ECO:0000313" key="7">
    <source>
        <dbReference type="EMBL" id="PSL16254.1"/>
    </source>
</evidence>
<dbReference type="Proteomes" id="UP000242133">
    <property type="component" value="Unassembled WGS sequence"/>
</dbReference>
<keyword evidence="6" id="KW-0378">Hydrolase</keyword>
<dbReference type="GO" id="GO:0016887">
    <property type="term" value="F:ATP hydrolysis activity"/>
    <property type="evidence" value="ECO:0007669"/>
    <property type="project" value="UniProtKB-UniRule"/>
</dbReference>
<evidence type="ECO:0000256" key="6">
    <source>
        <dbReference type="HAMAP-Rule" id="MF_02040"/>
    </source>
</evidence>
<reference evidence="7 8" key="1">
    <citation type="submission" date="2018-03" db="EMBL/GenBank/DDBJ databases">
        <title>Genomic Encyclopedia of Archaeal and Bacterial Type Strains, Phase II (KMG-II): from individual species to whole genera.</title>
        <authorList>
            <person name="Goeker M."/>
        </authorList>
    </citation>
    <scope>NUCLEOTIDE SEQUENCE [LARGE SCALE GENOMIC DNA]</scope>
    <source>
        <strain evidence="7 8">DSM 17586</strain>
    </source>
</reference>
<dbReference type="CDD" id="cd02037">
    <property type="entry name" value="Mrp_NBP35"/>
    <property type="match status" value="1"/>
</dbReference>
<keyword evidence="2 6" id="KW-0547">Nucleotide-binding</keyword>
<dbReference type="InterPro" id="IPR027417">
    <property type="entry name" value="P-loop_NTPase"/>
</dbReference>
<comment type="subunit">
    <text evidence="6">Homodimer.</text>
</comment>
<dbReference type="Gene3D" id="3.40.50.300">
    <property type="entry name" value="P-loop containing nucleotide triphosphate hydrolases"/>
    <property type="match status" value="1"/>
</dbReference>
<gene>
    <name evidence="7" type="ORF">CLV44_102177</name>
</gene>
<dbReference type="EMBL" id="PYGI01000002">
    <property type="protein sequence ID" value="PSL16254.1"/>
    <property type="molecule type" value="Genomic_DNA"/>
</dbReference>
<dbReference type="GO" id="GO:0051539">
    <property type="term" value="F:4 iron, 4 sulfur cluster binding"/>
    <property type="evidence" value="ECO:0007669"/>
    <property type="project" value="TreeGrafter"/>
</dbReference>
<dbReference type="PANTHER" id="PTHR42961:SF2">
    <property type="entry name" value="IRON-SULFUR PROTEIN NUBPL"/>
    <property type="match status" value="1"/>
</dbReference>
<dbReference type="GO" id="GO:0046872">
    <property type="term" value="F:metal ion binding"/>
    <property type="evidence" value="ECO:0007669"/>
    <property type="project" value="UniProtKB-KW"/>
</dbReference>
<evidence type="ECO:0000256" key="1">
    <source>
        <dbReference type="ARBA" id="ARBA00022723"/>
    </source>
</evidence>
<evidence type="ECO:0000256" key="2">
    <source>
        <dbReference type="ARBA" id="ARBA00022741"/>
    </source>
</evidence>
<dbReference type="SUPFAM" id="SSF52540">
    <property type="entry name" value="P-loop containing nucleoside triphosphate hydrolases"/>
    <property type="match status" value="1"/>
</dbReference>
<comment type="caution">
    <text evidence="6">Lacks conserved residue(s) required for the propagation of feature annotation.</text>
</comment>
<dbReference type="GO" id="GO:0140663">
    <property type="term" value="F:ATP-dependent FeS chaperone activity"/>
    <property type="evidence" value="ECO:0007669"/>
    <property type="project" value="InterPro"/>
</dbReference>
<dbReference type="InterPro" id="IPR044304">
    <property type="entry name" value="NUBPL-like"/>
</dbReference>
<dbReference type="Pfam" id="PF10609">
    <property type="entry name" value="ParA"/>
    <property type="match status" value="1"/>
</dbReference>
<organism evidence="7 8">
    <name type="scientific">Marinobacterium halophilum</name>
    <dbReference type="NCBI Taxonomy" id="267374"/>
    <lineage>
        <taxon>Bacteria</taxon>
        <taxon>Pseudomonadati</taxon>
        <taxon>Pseudomonadota</taxon>
        <taxon>Gammaproteobacteria</taxon>
        <taxon>Oceanospirillales</taxon>
        <taxon>Oceanospirillaceae</taxon>
        <taxon>Marinobacterium</taxon>
    </lineage>
</organism>
<dbReference type="GO" id="GO:0005524">
    <property type="term" value="F:ATP binding"/>
    <property type="evidence" value="ECO:0007669"/>
    <property type="project" value="UniProtKB-UniRule"/>
</dbReference>
<proteinExistence type="inferred from homology"/>
<accession>A0A2P8F3E6</accession>
<comment type="caution">
    <text evidence="7">The sequence shown here is derived from an EMBL/GenBank/DDBJ whole genome shotgun (WGS) entry which is preliminary data.</text>
</comment>
<protein>
    <recommendedName>
        <fullName evidence="6">Iron-sulfur cluster carrier protein</fullName>
    </recommendedName>
</protein>
<name>A0A2P8F3E6_9GAMM</name>
<dbReference type="GO" id="GO:0016226">
    <property type="term" value="P:iron-sulfur cluster assembly"/>
    <property type="evidence" value="ECO:0007669"/>
    <property type="project" value="InterPro"/>
</dbReference>
<dbReference type="RefSeq" id="WP_170069238.1">
    <property type="nucleotide sequence ID" value="NZ_PYGI01000002.1"/>
</dbReference>
<evidence type="ECO:0000313" key="8">
    <source>
        <dbReference type="Proteomes" id="UP000242133"/>
    </source>
</evidence>
<dbReference type="HAMAP" id="MF_02040">
    <property type="entry name" value="Mrp_NBP35"/>
    <property type="match status" value="1"/>
</dbReference>
<comment type="similarity">
    <text evidence="6">Belongs to the Mrp/NBP35 ATP-binding proteins family.</text>
</comment>